<dbReference type="RefSeq" id="WP_415596753.1">
    <property type="nucleotide sequence ID" value="NZ_JBDNQB010000001.1"/>
</dbReference>
<dbReference type="Proteomes" id="UP000314960">
    <property type="component" value="Chromosome"/>
</dbReference>
<evidence type="ECO:0000313" key="2">
    <source>
        <dbReference type="EMBL" id="AUJ30453.1"/>
    </source>
</evidence>
<protein>
    <submittedName>
        <fullName evidence="2">Uncharacterized protein</fullName>
    </submittedName>
</protein>
<keyword evidence="1" id="KW-0472">Membrane</keyword>
<keyword evidence="1" id="KW-1133">Transmembrane helix</keyword>
<feature type="transmembrane region" description="Helical" evidence="1">
    <location>
        <begin position="62"/>
        <end position="86"/>
    </location>
</feature>
<proteinExistence type="predicted"/>
<evidence type="ECO:0000313" key="3">
    <source>
        <dbReference type="Proteomes" id="UP000314960"/>
    </source>
</evidence>
<feature type="transmembrane region" description="Helical" evidence="1">
    <location>
        <begin position="93"/>
        <end position="114"/>
    </location>
</feature>
<name>A0A3S6QQX0_9LACO</name>
<dbReference type="EMBL" id="CP018176">
    <property type="protein sequence ID" value="AUJ30453.1"/>
    <property type="molecule type" value="Genomic_DNA"/>
</dbReference>
<sequence>MIMYILLGLGALLIFTGRLMAHMGLQNEKREYLNKFGREKTKKEYQKIEFRMCKESSFYKKLLYIVIALWIAITIEVIITVVLFMFASESSVISAAVLFFLLTISKCIGLFRYNLGLKKSEFVPINPTVQQLNYGNFIIAVGFLFIALSLIISYIG</sequence>
<keyword evidence="1" id="KW-0812">Transmembrane</keyword>
<dbReference type="KEGG" id="lhw:BSQ49_09820"/>
<accession>A0A3S6QQX0</accession>
<organism evidence="2 3">
    <name type="scientific">Liquorilactobacillus hordei</name>
    <dbReference type="NCBI Taxonomy" id="468911"/>
    <lineage>
        <taxon>Bacteria</taxon>
        <taxon>Bacillati</taxon>
        <taxon>Bacillota</taxon>
        <taxon>Bacilli</taxon>
        <taxon>Lactobacillales</taxon>
        <taxon>Lactobacillaceae</taxon>
        <taxon>Liquorilactobacillus</taxon>
    </lineage>
</organism>
<feature type="transmembrane region" description="Helical" evidence="1">
    <location>
        <begin position="134"/>
        <end position="155"/>
    </location>
</feature>
<reference evidence="2 3" key="1">
    <citation type="submission" date="2016-11" db="EMBL/GenBank/DDBJ databases">
        <title>Interaction between Lactobacillus species and yeast in water kefir.</title>
        <authorList>
            <person name="Behr J."/>
            <person name="Xu D."/>
            <person name="Vogel R.F."/>
        </authorList>
    </citation>
    <scope>NUCLEOTIDE SEQUENCE [LARGE SCALE GENOMIC DNA]</scope>
    <source>
        <strain evidence="2 3">TMW 1.1822</strain>
    </source>
</reference>
<dbReference type="AlphaFoldDB" id="A0A3S6QQX0"/>
<evidence type="ECO:0000256" key="1">
    <source>
        <dbReference type="SAM" id="Phobius"/>
    </source>
</evidence>
<gene>
    <name evidence="2" type="ORF">BSQ49_09820</name>
</gene>